<reference evidence="2 4" key="1">
    <citation type="submission" date="2014-08" db="EMBL/GenBank/DDBJ databases">
        <authorList>
            <person name="Sisinthy S."/>
        </authorList>
    </citation>
    <scope>NUCLEOTIDE SEQUENCE [LARGE SCALE GENOMIC DNA]</scope>
    <source>
        <strain evidence="2 4">RuG17</strain>
    </source>
</reference>
<dbReference type="EMBL" id="JPXF01000048">
    <property type="protein sequence ID" value="KGJ72949.1"/>
    <property type="molecule type" value="Genomic_DNA"/>
</dbReference>
<sequence length="175" mass="18809">MTTELFGRATNYARGVLSELTNDDLRRPTPCEGWNAGRVVLHLADVIDALIGLLETGMLALPQPPRTNDLRPVALVEERLAKLTHAFTVAADATRVENATIAGAVELTTHGWDIGLARHPAHRIPESLAEDVLALVSPTLNVSSRGENFAAPVDVPSNSSASDRLLAFLGRVPRH</sequence>
<dbReference type="Gene3D" id="1.20.120.450">
    <property type="entry name" value="dinb family like domain"/>
    <property type="match status" value="1"/>
</dbReference>
<dbReference type="InterPro" id="IPR017517">
    <property type="entry name" value="Maleyloyr_isom"/>
</dbReference>
<dbReference type="EMBL" id="JACHBQ010000001">
    <property type="protein sequence ID" value="MBB5641047.1"/>
    <property type="molecule type" value="Genomic_DNA"/>
</dbReference>
<evidence type="ECO:0000313" key="4">
    <source>
        <dbReference type="Proteomes" id="UP000029864"/>
    </source>
</evidence>
<name>A0A099J3E0_9MICO</name>
<dbReference type="RefSeq" id="WP_035836976.1">
    <property type="nucleotide sequence ID" value="NZ_JACHBQ010000001.1"/>
</dbReference>
<dbReference type="GO" id="GO:0046872">
    <property type="term" value="F:metal ion binding"/>
    <property type="evidence" value="ECO:0007669"/>
    <property type="project" value="InterPro"/>
</dbReference>
<comment type="caution">
    <text evidence="2">The sequence shown here is derived from an EMBL/GenBank/DDBJ whole genome shotgun (WGS) entry which is preliminary data.</text>
</comment>
<evidence type="ECO:0000313" key="2">
    <source>
        <dbReference type="EMBL" id="KGJ72949.1"/>
    </source>
</evidence>
<dbReference type="Proteomes" id="UP000561726">
    <property type="component" value="Unassembled WGS sequence"/>
</dbReference>
<evidence type="ECO:0000313" key="5">
    <source>
        <dbReference type="Proteomes" id="UP000561726"/>
    </source>
</evidence>
<dbReference type="NCBIfam" id="TIGR03083">
    <property type="entry name" value="maleylpyruvate isomerase family mycothiol-dependent enzyme"/>
    <property type="match status" value="1"/>
</dbReference>
<dbReference type="InterPro" id="IPR024344">
    <property type="entry name" value="MDMPI_metal-binding"/>
</dbReference>
<keyword evidence="4" id="KW-1185">Reference proteome</keyword>
<accession>A0A099J3E0</accession>
<dbReference type="Proteomes" id="UP000029864">
    <property type="component" value="Unassembled WGS sequence"/>
</dbReference>
<organism evidence="2 4">
    <name type="scientific">Cryobacterium roopkundense</name>
    <dbReference type="NCBI Taxonomy" id="1001240"/>
    <lineage>
        <taxon>Bacteria</taxon>
        <taxon>Bacillati</taxon>
        <taxon>Actinomycetota</taxon>
        <taxon>Actinomycetes</taxon>
        <taxon>Micrococcales</taxon>
        <taxon>Microbacteriaceae</taxon>
        <taxon>Cryobacterium</taxon>
    </lineage>
</organism>
<dbReference type="AlphaFoldDB" id="A0A099J3E0"/>
<dbReference type="Pfam" id="PF11716">
    <property type="entry name" value="MDMPI_N"/>
    <property type="match status" value="1"/>
</dbReference>
<proteinExistence type="predicted"/>
<dbReference type="OrthoDB" id="5185819at2"/>
<dbReference type="SUPFAM" id="SSF109854">
    <property type="entry name" value="DinB/YfiT-like putative metalloenzymes"/>
    <property type="match status" value="1"/>
</dbReference>
<feature type="domain" description="Mycothiol-dependent maleylpyruvate isomerase metal-binding" evidence="1">
    <location>
        <begin position="8"/>
        <end position="94"/>
    </location>
</feature>
<evidence type="ECO:0000259" key="1">
    <source>
        <dbReference type="Pfam" id="PF11716"/>
    </source>
</evidence>
<dbReference type="eggNOG" id="ENOG503352K">
    <property type="taxonomic scope" value="Bacteria"/>
</dbReference>
<protein>
    <submittedName>
        <fullName evidence="3">Uncharacterized protein (TIGR03086 family)</fullName>
    </submittedName>
</protein>
<evidence type="ECO:0000313" key="3">
    <source>
        <dbReference type="EMBL" id="MBB5641047.1"/>
    </source>
</evidence>
<dbReference type="InterPro" id="IPR034660">
    <property type="entry name" value="DinB/YfiT-like"/>
</dbReference>
<dbReference type="STRING" id="1001240.GY21_12045"/>
<gene>
    <name evidence="3" type="ORF">BJ997_001595</name>
    <name evidence="2" type="ORF">GY21_12045</name>
</gene>
<reference evidence="3 5" key="2">
    <citation type="submission" date="2020-08" db="EMBL/GenBank/DDBJ databases">
        <title>Sequencing the genomes of 1000 actinobacteria strains.</title>
        <authorList>
            <person name="Klenk H.-P."/>
        </authorList>
    </citation>
    <scope>NUCLEOTIDE SEQUENCE [LARGE SCALE GENOMIC DNA]</scope>
    <source>
        <strain evidence="3 5">DSM 21065</strain>
    </source>
</reference>